<dbReference type="Proteomes" id="UP001224890">
    <property type="component" value="Unassembled WGS sequence"/>
</dbReference>
<reference evidence="1" key="1">
    <citation type="submission" date="2021-06" db="EMBL/GenBank/DDBJ databases">
        <title>Comparative genomics, transcriptomics and evolutionary studies reveal genomic signatures of adaptation to plant cell wall in hemibiotrophic fungi.</title>
        <authorList>
            <consortium name="DOE Joint Genome Institute"/>
            <person name="Baroncelli R."/>
            <person name="Diaz J.F."/>
            <person name="Benocci T."/>
            <person name="Peng M."/>
            <person name="Battaglia E."/>
            <person name="Haridas S."/>
            <person name="Andreopoulos W."/>
            <person name="Labutti K."/>
            <person name="Pangilinan J."/>
            <person name="Floch G.L."/>
            <person name="Makela M.R."/>
            <person name="Henrissat B."/>
            <person name="Grigoriev I.V."/>
            <person name="Crouch J.A."/>
            <person name="De Vries R.P."/>
            <person name="Sukno S.A."/>
            <person name="Thon M.R."/>
        </authorList>
    </citation>
    <scope>NUCLEOTIDE SEQUENCE</scope>
    <source>
        <strain evidence="1">CBS 193.32</strain>
    </source>
</reference>
<keyword evidence="2" id="KW-1185">Reference proteome</keyword>
<protein>
    <submittedName>
        <fullName evidence="1">Uncharacterized protein</fullName>
    </submittedName>
</protein>
<dbReference type="RefSeq" id="XP_060432793.1">
    <property type="nucleotide sequence ID" value="XM_060567511.1"/>
</dbReference>
<dbReference type="GeneID" id="85452037"/>
<name>A0AAJ0F122_9PEZI</name>
<sequence>MLLMVVAVALLSSSLLVACSRSLLLLSWGLLCFFPKAISLNHRRGPGPAPVSLPRLSLLPSQTRQRFDVEPRGTDDT</sequence>
<dbReference type="AlphaFoldDB" id="A0AAJ0F122"/>
<gene>
    <name evidence="1" type="ORF">BDP55DRAFT_429051</name>
</gene>
<proteinExistence type="predicted"/>
<evidence type="ECO:0000313" key="2">
    <source>
        <dbReference type="Proteomes" id="UP001224890"/>
    </source>
</evidence>
<accession>A0AAJ0F122</accession>
<organism evidence="1 2">
    <name type="scientific">Colletotrichum godetiae</name>
    <dbReference type="NCBI Taxonomy" id="1209918"/>
    <lineage>
        <taxon>Eukaryota</taxon>
        <taxon>Fungi</taxon>
        <taxon>Dikarya</taxon>
        <taxon>Ascomycota</taxon>
        <taxon>Pezizomycotina</taxon>
        <taxon>Sordariomycetes</taxon>
        <taxon>Hypocreomycetidae</taxon>
        <taxon>Glomerellales</taxon>
        <taxon>Glomerellaceae</taxon>
        <taxon>Colletotrichum</taxon>
        <taxon>Colletotrichum acutatum species complex</taxon>
    </lineage>
</organism>
<dbReference type="EMBL" id="JAHMHR010000009">
    <property type="protein sequence ID" value="KAK1689098.1"/>
    <property type="molecule type" value="Genomic_DNA"/>
</dbReference>
<evidence type="ECO:0000313" key="1">
    <source>
        <dbReference type="EMBL" id="KAK1689098.1"/>
    </source>
</evidence>
<comment type="caution">
    <text evidence="1">The sequence shown here is derived from an EMBL/GenBank/DDBJ whole genome shotgun (WGS) entry which is preliminary data.</text>
</comment>